<dbReference type="PANTHER" id="PTHR43479:SF7">
    <property type="entry name" value="TETR-FAMILY TRANSCRIPTIONAL REGULATOR"/>
    <property type="match status" value="1"/>
</dbReference>
<keyword evidence="2" id="KW-0418">Kinase</keyword>
<dbReference type="Proteomes" id="UP000234579">
    <property type="component" value="Unassembled WGS sequence"/>
</dbReference>
<dbReference type="InterPro" id="IPR009057">
    <property type="entry name" value="Homeodomain-like_sf"/>
</dbReference>
<reference evidence="4" key="2">
    <citation type="submission" date="2017-12" db="EMBL/GenBank/DDBJ databases">
        <authorList>
            <person name="Christensen H."/>
        </authorList>
    </citation>
    <scope>NUCLEOTIDE SEQUENCE [LARGE SCALE GENOMIC DNA]</scope>
    <source>
        <strain evidence="4">268A</strain>
    </source>
</reference>
<reference evidence="1 3" key="1">
    <citation type="submission" date="2016-03" db="EMBL/GenBank/DDBJ databases">
        <title>Sequencing of Lactobacillus Species from Commercial Turkeys.</title>
        <authorList>
            <person name="Johnson T.J."/>
            <person name="Youmans B.P."/>
            <person name="Case K.A."/>
        </authorList>
    </citation>
    <scope>NUCLEOTIDE SEQUENCE [LARGE SCALE GENOMIC DNA]</scope>
    <source>
        <strain evidence="1 3">UMNLA1</strain>
    </source>
</reference>
<comment type="caution">
    <text evidence="1">The sequence shown here is derived from an EMBL/GenBank/DDBJ whole genome shotgun (WGS) entry which is preliminary data.</text>
</comment>
<dbReference type="EMBL" id="LUGO01000032">
    <property type="protein sequence ID" value="OXS41344.1"/>
    <property type="molecule type" value="Genomic_DNA"/>
</dbReference>
<accession>A0A231QKV9</accession>
<sequence>MIFILGRCQFLSYILQKRISQIFIEQVSKRGFNHVSVASLMKKGNIRRQTFYDNFKDKYDLLEWTIRSMMEDDIISNLDYLSWEEIIPLVFYDIEINAKFFRSVIADQTEVDVVKEISLYMTTLLLHILETKGLVKNDQARDFVETYSLGMTYTMTNNLYKPHPKEYDELSKKVVNAIYFTFKYY</sequence>
<dbReference type="AlphaFoldDB" id="A0A231QKV9"/>
<dbReference type="Gene3D" id="1.10.357.10">
    <property type="entry name" value="Tetracycline Repressor, domain 2"/>
    <property type="match status" value="1"/>
</dbReference>
<evidence type="ECO:0000313" key="2">
    <source>
        <dbReference type="EMBL" id="PLA75825.1"/>
    </source>
</evidence>
<name>A0A231QKV9_9LACO</name>
<organism evidence="1 3">
    <name type="scientific">Ligilactobacillus agilis</name>
    <dbReference type="NCBI Taxonomy" id="1601"/>
    <lineage>
        <taxon>Bacteria</taxon>
        <taxon>Bacillati</taxon>
        <taxon>Bacillota</taxon>
        <taxon>Bacilli</taxon>
        <taxon>Lactobacillales</taxon>
        <taxon>Lactobacillaceae</taxon>
        <taxon>Ligilactobacillus</taxon>
    </lineage>
</organism>
<evidence type="ECO:0000313" key="3">
    <source>
        <dbReference type="Proteomes" id="UP000215261"/>
    </source>
</evidence>
<dbReference type="EMBL" id="PKGI01000048">
    <property type="protein sequence ID" value="PLA75825.1"/>
    <property type="molecule type" value="Genomic_DNA"/>
</dbReference>
<dbReference type="SUPFAM" id="SSF46689">
    <property type="entry name" value="Homeodomain-like"/>
    <property type="match status" value="1"/>
</dbReference>
<dbReference type="GO" id="GO:0016301">
    <property type="term" value="F:kinase activity"/>
    <property type="evidence" value="ECO:0007669"/>
    <property type="project" value="UniProtKB-KW"/>
</dbReference>
<reference evidence="2" key="3">
    <citation type="submission" date="2017-12" db="EMBL/GenBank/DDBJ databases">
        <authorList>
            <person name="Hurst M.R.H."/>
        </authorList>
    </citation>
    <scope>NUCLEOTIDE SEQUENCE [LARGE SCALE GENOMIC DNA]</scope>
    <source>
        <strain evidence="2">268A</strain>
    </source>
</reference>
<gene>
    <name evidence="1" type="ORF">AYP69_03080</name>
    <name evidence="2" type="ORF">CYR79_09415</name>
</gene>
<evidence type="ECO:0000313" key="4">
    <source>
        <dbReference type="Proteomes" id="UP000234579"/>
    </source>
</evidence>
<dbReference type="InterPro" id="IPR050624">
    <property type="entry name" value="HTH-type_Tx_Regulator"/>
</dbReference>
<protein>
    <submittedName>
        <fullName evidence="2">Dihydroxyacetone kinase transcriptional activator DhaS</fullName>
    </submittedName>
</protein>
<dbReference type="PANTHER" id="PTHR43479">
    <property type="entry name" value="ACREF/ENVCD OPERON REPRESSOR-RELATED"/>
    <property type="match status" value="1"/>
</dbReference>
<dbReference type="Proteomes" id="UP000215261">
    <property type="component" value="Unassembled WGS sequence"/>
</dbReference>
<evidence type="ECO:0000313" key="1">
    <source>
        <dbReference type="EMBL" id="OXS41344.1"/>
    </source>
</evidence>
<proteinExistence type="predicted"/>
<keyword evidence="2" id="KW-0808">Transferase</keyword>